<sequence>MSNSYSMWLVIVVPYNLPPWKCMKVPYSMLSLLIPRPQAPGRGIDVYLRPLIDELKELWGHGAVTYDASTHETFQMHAAVMWTINDFPTYGNLSDWTTKGYLACPCCNEHASSQKLRRFVTNRAYPEGSISEAYTVKECLTFCLMYLGGMETDFNRLERNVDGGIPGTELVVFAQSIHPFGLMKRASTMTQEEKDLAHWFILNNSSELEQYLEEHKTLLANEGAFDISKRQQGKFPNWFNEHVETRFTRDDVEPEIIRSTVVLQHSSHLPKKDEDKDENEDEDESMGEPSDDEGNELRGESNSDIDPDPTEDEDALSSHSNDEEVIASGRSRKRSNSIAPRKSPPRIEIVHSMSLLWLLPLPKVQCLSHQVQNQHQVLQQIQSSEEKFDVKDYDDAEHVVLAVNRKGVKREDWAWMTDNIWTDKDREEIAEKKRKAQTDLPFNHTVGSQSFAAAMSAQAKEMDGQCRNTADFFKSSHYNGKKKKWVAPLCERIQAQLEANRQEVELPGSPATMPQEEMAVEVDGKKWYLKEYGVGSKPSSSKQSTGASRGEVQAVKNQVETLTDVCKRQEDEVVTMKDLCKRQQEKLAEYDEKFENNSKLIADKAKKIE</sequence>
<evidence type="ECO:0000313" key="2">
    <source>
        <dbReference type="Proteomes" id="UP000828048"/>
    </source>
</evidence>
<proteinExistence type="predicted"/>
<gene>
    <name evidence="1" type="ORF">Vadar_009303</name>
</gene>
<protein>
    <submittedName>
        <fullName evidence="1">Uncharacterized protein</fullName>
    </submittedName>
</protein>
<dbReference type="EMBL" id="CM037156">
    <property type="protein sequence ID" value="KAH7837080.1"/>
    <property type="molecule type" value="Genomic_DNA"/>
</dbReference>
<evidence type="ECO:0000313" key="1">
    <source>
        <dbReference type="EMBL" id="KAH7837080.1"/>
    </source>
</evidence>
<name>A0ACB7X913_9ERIC</name>
<comment type="caution">
    <text evidence="1">The sequence shown here is derived from an EMBL/GenBank/DDBJ whole genome shotgun (WGS) entry which is preliminary data.</text>
</comment>
<organism evidence="1 2">
    <name type="scientific">Vaccinium darrowii</name>
    <dbReference type="NCBI Taxonomy" id="229202"/>
    <lineage>
        <taxon>Eukaryota</taxon>
        <taxon>Viridiplantae</taxon>
        <taxon>Streptophyta</taxon>
        <taxon>Embryophyta</taxon>
        <taxon>Tracheophyta</taxon>
        <taxon>Spermatophyta</taxon>
        <taxon>Magnoliopsida</taxon>
        <taxon>eudicotyledons</taxon>
        <taxon>Gunneridae</taxon>
        <taxon>Pentapetalae</taxon>
        <taxon>asterids</taxon>
        <taxon>Ericales</taxon>
        <taxon>Ericaceae</taxon>
        <taxon>Vaccinioideae</taxon>
        <taxon>Vaccinieae</taxon>
        <taxon>Vaccinium</taxon>
    </lineage>
</organism>
<accession>A0ACB7X913</accession>
<keyword evidence="2" id="KW-1185">Reference proteome</keyword>
<reference evidence="1 2" key="1">
    <citation type="journal article" date="2021" name="Hortic Res">
        <title>High-quality reference genome and annotation aids understanding of berry development for evergreen blueberry (Vaccinium darrowii).</title>
        <authorList>
            <person name="Yu J."/>
            <person name="Hulse-Kemp A.M."/>
            <person name="Babiker E."/>
            <person name="Staton M."/>
        </authorList>
    </citation>
    <scope>NUCLEOTIDE SEQUENCE [LARGE SCALE GENOMIC DNA]</scope>
    <source>
        <strain evidence="2">cv. NJ 8807/NJ 8810</strain>
        <tissue evidence="1">Young leaf</tissue>
    </source>
</reference>
<dbReference type="Proteomes" id="UP000828048">
    <property type="component" value="Chromosome 6"/>
</dbReference>